<dbReference type="AlphaFoldDB" id="A0A1U9ZXM0"/>
<feature type="compositionally biased region" description="Pro residues" evidence="1">
    <location>
        <begin position="96"/>
        <end position="106"/>
    </location>
</feature>
<proteinExistence type="predicted"/>
<evidence type="ECO:0000313" key="2">
    <source>
        <dbReference type="EMBL" id="AQZ62711.1"/>
    </source>
</evidence>
<organism evidence="2 3">
    <name type="scientific">[Actinomadura] parvosata subsp. kistnae</name>
    <dbReference type="NCBI Taxonomy" id="1909395"/>
    <lineage>
        <taxon>Bacteria</taxon>
        <taxon>Bacillati</taxon>
        <taxon>Actinomycetota</taxon>
        <taxon>Actinomycetes</taxon>
        <taxon>Streptosporangiales</taxon>
        <taxon>Streptosporangiaceae</taxon>
        <taxon>Nonomuraea</taxon>
    </lineage>
</organism>
<evidence type="ECO:0000313" key="3">
    <source>
        <dbReference type="Proteomes" id="UP000190797"/>
    </source>
</evidence>
<dbReference type="EMBL" id="CP017717">
    <property type="protein sequence ID" value="AQZ62711.1"/>
    <property type="molecule type" value="Genomic_DNA"/>
</dbReference>
<sequence length="124" mass="13533">MELLLFAPREEQHVGNESVLCPVCQRVLPATGKESYTPLRGRLIVTNGYCAGGCAEVTEQTLTQQTLTQQTLTQQTMTQHTLADQAQTQQMTRPQPVVPSPAPMPVQNPAQVQPAARAGLRVVR</sequence>
<gene>
    <name evidence="2" type="ORF">BKM31_15685</name>
</gene>
<keyword evidence="3" id="KW-1185">Reference proteome</keyword>
<dbReference type="Proteomes" id="UP000190797">
    <property type="component" value="Chromosome"/>
</dbReference>
<evidence type="ECO:0000256" key="1">
    <source>
        <dbReference type="SAM" id="MobiDB-lite"/>
    </source>
</evidence>
<reference evidence="3" key="1">
    <citation type="journal article" date="2017" name="Med. Chem. Commun.">
        <title>Nonomuraea sp. ATCC 55076 harbours the largest actinomycete chromosome to date and the kistamicin biosynthetic gene cluster.</title>
        <authorList>
            <person name="Nazari B."/>
            <person name="Forneris C.C."/>
            <person name="Gibson M.I."/>
            <person name="Moon K."/>
            <person name="Schramma K.R."/>
            <person name="Seyedsayamdost M.R."/>
        </authorList>
    </citation>
    <scope>NUCLEOTIDE SEQUENCE [LARGE SCALE GENOMIC DNA]</scope>
    <source>
        <strain evidence="3">ATCC 55076</strain>
    </source>
</reference>
<dbReference type="KEGG" id="noa:BKM31_15685"/>
<feature type="compositionally biased region" description="Polar residues" evidence="1">
    <location>
        <begin position="84"/>
        <end position="93"/>
    </location>
</feature>
<accession>A0A1U9ZXM0</accession>
<name>A0A1U9ZXM0_9ACTN</name>
<protein>
    <submittedName>
        <fullName evidence="2">Uncharacterized protein</fullName>
    </submittedName>
</protein>
<feature type="region of interest" description="Disordered" evidence="1">
    <location>
        <begin position="79"/>
        <end position="124"/>
    </location>
</feature>